<organism evidence="3 4">
    <name type="scientific">Stylosanthes scabra</name>
    <dbReference type="NCBI Taxonomy" id="79078"/>
    <lineage>
        <taxon>Eukaryota</taxon>
        <taxon>Viridiplantae</taxon>
        <taxon>Streptophyta</taxon>
        <taxon>Embryophyta</taxon>
        <taxon>Tracheophyta</taxon>
        <taxon>Spermatophyta</taxon>
        <taxon>Magnoliopsida</taxon>
        <taxon>eudicotyledons</taxon>
        <taxon>Gunneridae</taxon>
        <taxon>Pentapetalae</taxon>
        <taxon>rosids</taxon>
        <taxon>fabids</taxon>
        <taxon>Fabales</taxon>
        <taxon>Fabaceae</taxon>
        <taxon>Papilionoideae</taxon>
        <taxon>50 kb inversion clade</taxon>
        <taxon>dalbergioids sensu lato</taxon>
        <taxon>Dalbergieae</taxon>
        <taxon>Pterocarpus clade</taxon>
        <taxon>Stylosanthes</taxon>
    </lineage>
</organism>
<dbReference type="InterPro" id="IPR058594">
    <property type="entry name" value="PB1-like_dom_pln"/>
</dbReference>
<comment type="caution">
    <text evidence="3">The sequence shown here is derived from an EMBL/GenBank/DDBJ whole genome shotgun (WGS) entry which is preliminary data.</text>
</comment>
<feature type="domain" description="PB1-like" evidence="2">
    <location>
        <begin position="18"/>
        <end position="119"/>
    </location>
</feature>
<keyword evidence="1" id="KW-0732">Signal</keyword>
<feature type="signal peptide" evidence="1">
    <location>
        <begin position="1"/>
        <end position="22"/>
    </location>
</feature>
<reference evidence="3 4" key="1">
    <citation type="journal article" date="2023" name="Plants (Basel)">
        <title>Bridging the Gap: Combining Genomics and Transcriptomics Approaches to Understand Stylosanthes scabra, an Orphan Legume from the Brazilian Caatinga.</title>
        <authorList>
            <person name="Ferreira-Neto J.R.C."/>
            <person name="da Silva M.D."/>
            <person name="Binneck E."/>
            <person name="de Melo N.F."/>
            <person name="da Silva R.H."/>
            <person name="de Melo A.L.T.M."/>
            <person name="Pandolfi V."/>
            <person name="Bustamante F.O."/>
            <person name="Brasileiro-Vidal A.C."/>
            <person name="Benko-Iseppon A.M."/>
        </authorList>
    </citation>
    <scope>NUCLEOTIDE SEQUENCE [LARGE SCALE GENOMIC DNA]</scope>
    <source>
        <tissue evidence="3">Leaves</tissue>
    </source>
</reference>
<accession>A0ABU6STL7</accession>
<evidence type="ECO:0000313" key="4">
    <source>
        <dbReference type="Proteomes" id="UP001341840"/>
    </source>
</evidence>
<feature type="chain" id="PRO_5045412378" description="PB1-like domain-containing protein" evidence="1">
    <location>
        <begin position="23"/>
        <end position="177"/>
    </location>
</feature>
<keyword evidence="4" id="KW-1185">Reference proteome</keyword>
<evidence type="ECO:0000313" key="3">
    <source>
        <dbReference type="EMBL" id="MED6139385.1"/>
    </source>
</evidence>
<evidence type="ECO:0000259" key="2">
    <source>
        <dbReference type="Pfam" id="PF26130"/>
    </source>
</evidence>
<dbReference type="EMBL" id="JASCZI010061730">
    <property type="protein sequence ID" value="MED6139385.1"/>
    <property type="molecule type" value="Genomic_DNA"/>
</dbReference>
<proteinExistence type="predicted"/>
<gene>
    <name evidence="3" type="ORF">PIB30_083350</name>
</gene>
<protein>
    <recommendedName>
        <fullName evidence="2">PB1-like domain-containing protein</fullName>
    </recommendedName>
</protein>
<evidence type="ECO:0000256" key="1">
    <source>
        <dbReference type="SAM" id="SignalP"/>
    </source>
</evidence>
<dbReference type="Proteomes" id="UP001341840">
    <property type="component" value="Unassembled WGS sequence"/>
</dbReference>
<sequence>MVLVFCVAMCKWLLFFVVPVFHREGDLTRDENGLRVYLIGNVKRFDEMDIDFVNHGGLVKLLKELGFKTHKSLYRYDDTLVDLDFDWHKIEGDEQINQMCDNVMARVVENNEFHIFVEHDINVHVPATFVEVHNVEIVVIDDDSSSSDDEYETTRMSHINLLQLGMRRIQKVMMAVL</sequence>
<name>A0ABU6STL7_9FABA</name>
<dbReference type="Pfam" id="PF26130">
    <property type="entry name" value="PB1-like"/>
    <property type="match status" value="1"/>
</dbReference>